<dbReference type="Gene3D" id="6.10.340.10">
    <property type="match status" value="1"/>
</dbReference>
<dbReference type="InterPro" id="IPR036097">
    <property type="entry name" value="HisK_dim/P_sf"/>
</dbReference>
<dbReference type="PANTHER" id="PTHR45528">
    <property type="entry name" value="SENSOR HISTIDINE KINASE CPXA"/>
    <property type="match status" value="1"/>
</dbReference>
<dbReference type="SUPFAM" id="SSF55874">
    <property type="entry name" value="ATPase domain of HSP90 chaperone/DNA topoisomerase II/histidine kinase"/>
    <property type="match status" value="1"/>
</dbReference>
<dbReference type="InterPro" id="IPR050398">
    <property type="entry name" value="HssS/ArlS-like"/>
</dbReference>
<dbReference type="PROSITE" id="PS50109">
    <property type="entry name" value="HIS_KIN"/>
    <property type="match status" value="1"/>
</dbReference>
<comment type="catalytic activity">
    <reaction evidence="1">
        <text>ATP + protein L-histidine = ADP + protein N-phospho-L-histidine.</text>
        <dbReference type="EC" id="2.7.13.3"/>
    </reaction>
</comment>
<dbReference type="PROSITE" id="PS50885">
    <property type="entry name" value="HAMP"/>
    <property type="match status" value="1"/>
</dbReference>
<keyword evidence="8" id="KW-0547">Nucleotide-binding</keyword>
<keyword evidence="7 14" id="KW-0812">Transmembrane</keyword>
<evidence type="ECO:0000256" key="7">
    <source>
        <dbReference type="ARBA" id="ARBA00022692"/>
    </source>
</evidence>
<dbReference type="InterPro" id="IPR003594">
    <property type="entry name" value="HATPase_dom"/>
</dbReference>
<evidence type="ECO:0000256" key="9">
    <source>
        <dbReference type="ARBA" id="ARBA00022777"/>
    </source>
</evidence>
<evidence type="ECO:0000256" key="11">
    <source>
        <dbReference type="ARBA" id="ARBA00022989"/>
    </source>
</evidence>
<dbReference type="EMBL" id="CDMW01000001">
    <property type="protein sequence ID" value="CEL90087.1"/>
    <property type="molecule type" value="Genomic_DNA"/>
</dbReference>
<dbReference type="CDD" id="cd00075">
    <property type="entry name" value="HATPase"/>
    <property type="match status" value="1"/>
</dbReference>
<dbReference type="EC" id="2.7.13.3" evidence="3"/>
<evidence type="ECO:0000256" key="3">
    <source>
        <dbReference type="ARBA" id="ARBA00012438"/>
    </source>
</evidence>
<dbReference type="Gene3D" id="1.10.287.130">
    <property type="match status" value="1"/>
</dbReference>
<dbReference type="InterPro" id="IPR003660">
    <property type="entry name" value="HAMP_dom"/>
</dbReference>
<evidence type="ECO:0000256" key="1">
    <source>
        <dbReference type="ARBA" id="ARBA00000085"/>
    </source>
</evidence>
<dbReference type="Pfam" id="PF00672">
    <property type="entry name" value="HAMP"/>
    <property type="match status" value="1"/>
</dbReference>
<feature type="domain" description="HAMP" evidence="16">
    <location>
        <begin position="171"/>
        <end position="223"/>
    </location>
</feature>
<dbReference type="Proteomes" id="UP000183504">
    <property type="component" value="Unassembled WGS sequence"/>
</dbReference>
<dbReference type="InterPro" id="IPR005467">
    <property type="entry name" value="His_kinase_dom"/>
</dbReference>
<protein>
    <recommendedName>
        <fullName evidence="3">histidine kinase</fullName>
        <ecNumber evidence="3">2.7.13.3</ecNumber>
    </recommendedName>
</protein>
<dbReference type="AlphaFoldDB" id="A0A0B7GJT5"/>
<dbReference type="InterPro" id="IPR003661">
    <property type="entry name" value="HisK_dim/P_dom"/>
</dbReference>
<dbReference type="InterPro" id="IPR036890">
    <property type="entry name" value="HATPase_C_sf"/>
</dbReference>
<dbReference type="SMART" id="SM00304">
    <property type="entry name" value="HAMP"/>
    <property type="match status" value="1"/>
</dbReference>
<evidence type="ECO:0000313" key="17">
    <source>
        <dbReference type="EMBL" id="CEL90087.1"/>
    </source>
</evidence>
<comment type="subcellular location">
    <subcellularLocation>
        <location evidence="2">Cell membrane</location>
        <topology evidence="2">Multi-pass membrane protein</topology>
    </subcellularLocation>
</comment>
<evidence type="ECO:0000256" key="2">
    <source>
        <dbReference type="ARBA" id="ARBA00004651"/>
    </source>
</evidence>
<proteinExistence type="predicted"/>
<dbReference type="PANTHER" id="PTHR45528:SF1">
    <property type="entry name" value="SENSOR HISTIDINE KINASE CPXA"/>
    <property type="match status" value="1"/>
</dbReference>
<organism evidence="17 18">
    <name type="scientific">Streptococcus sanguinis</name>
    <dbReference type="NCBI Taxonomy" id="1305"/>
    <lineage>
        <taxon>Bacteria</taxon>
        <taxon>Bacillati</taxon>
        <taxon>Bacillota</taxon>
        <taxon>Bacilli</taxon>
        <taxon>Lactobacillales</taxon>
        <taxon>Streptococcaceae</taxon>
        <taxon>Streptococcus</taxon>
    </lineage>
</organism>
<evidence type="ECO:0000256" key="12">
    <source>
        <dbReference type="ARBA" id="ARBA00023012"/>
    </source>
</evidence>
<dbReference type="GO" id="GO:0005886">
    <property type="term" value="C:plasma membrane"/>
    <property type="evidence" value="ECO:0007669"/>
    <property type="project" value="UniProtKB-SubCell"/>
</dbReference>
<evidence type="ECO:0000259" key="15">
    <source>
        <dbReference type="PROSITE" id="PS50109"/>
    </source>
</evidence>
<evidence type="ECO:0000259" key="16">
    <source>
        <dbReference type="PROSITE" id="PS50885"/>
    </source>
</evidence>
<sequence length="457" mass="52052">MKIVKKNFLLTSSIIFVVVTIVLASLYFAMPVYYQQVKSGEAQREFDQVSKQVKGKSSQQIGELLSDYSKKSNLIWFTLLAKDNTILYPSLEAGDESSLQLTIVPTIANSDYESKSLSESFRTSDGKEVVLRGEYSLQPVSDASRILLNLYPFVLLVSLSLGGLAAYLYSRTSSQRIKAISKSTRQMTSLAPDVTCQVKGRDEIAELAQDINHLYANLLTSIEALRLENEKVAESEREKAEFLRMTSHELKTPITSMMGMVDGMIYGVGEFKDRDKYLQKCREILEEQSELVQSILAISKLEMKTETEQEVFSLKQVLEENLSTYRVLADVRHYHFQVELAEAKVKGNRTYLLKAIKNLLDNAFHYTVEGGEILLRLEEHELVIENEAERVLNKDQIQQIFQPFYRPDYSRNRKDGGTGLGLFIVQQILDKHGLRYQFEAVDGRKMRFSISLPAVEK</sequence>
<dbReference type="GO" id="GO:0005524">
    <property type="term" value="F:ATP binding"/>
    <property type="evidence" value="ECO:0007669"/>
    <property type="project" value="UniProtKB-KW"/>
</dbReference>
<evidence type="ECO:0000256" key="8">
    <source>
        <dbReference type="ARBA" id="ARBA00022741"/>
    </source>
</evidence>
<name>A0A0B7GJT5_STRSA</name>
<keyword evidence="11 14" id="KW-1133">Transmembrane helix</keyword>
<evidence type="ECO:0000313" key="18">
    <source>
        <dbReference type="Proteomes" id="UP000183504"/>
    </source>
</evidence>
<evidence type="ECO:0000256" key="5">
    <source>
        <dbReference type="ARBA" id="ARBA00022553"/>
    </source>
</evidence>
<dbReference type="Pfam" id="PF02518">
    <property type="entry name" value="HATPase_c"/>
    <property type="match status" value="1"/>
</dbReference>
<feature type="transmembrane region" description="Helical" evidence="14">
    <location>
        <begin position="7"/>
        <end position="30"/>
    </location>
</feature>
<evidence type="ECO:0000256" key="13">
    <source>
        <dbReference type="ARBA" id="ARBA00023136"/>
    </source>
</evidence>
<dbReference type="CDD" id="cd00082">
    <property type="entry name" value="HisKA"/>
    <property type="match status" value="1"/>
</dbReference>
<keyword evidence="5" id="KW-0597">Phosphoprotein</keyword>
<dbReference type="PRINTS" id="PR00344">
    <property type="entry name" value="BCTRLSENSOR"/>
</dbReference>
<keyword evidence="10" id="KW-0067">ATP-binding</keyword>
<feature type="transmembrane region" description="Helical" evidence="14">
    <location>
        <begin position="150"/>
        <end position="169"/>
    </location>
</feature>
<evidence type="ECO:0000256" key="10">
    <source>
        <dbReference type="ARBA" id="ARBA00022840"/>
    </source>
</evidence>
<dbReference type="GO" id="GO:0000155">
    <property type="term" value="F:phosphorelay sensor kinase activity"/>
    <property type="evidence" value="ECO:0007669"/>
    <property type="project" value="InterPro"/>
</dbReference>
<evidence type="ECO:0000256" key="4">
    <source>
        <dbReference type="ARBA" id="ARBA00022475"/>
    </source>
</evidence>
<dbReference type="CDD" id="cd06225">
    <property type="entry name" value="HAMP"/>
    <property type="match status" value="1"/>
</dbReference>
<dbReference type="SMART" id="SM00388">
    <property type="entry name" value="HisKA"/>
    <property type="match status" value="1"/>
</dbReference>
<keyword evidence="9 17" id="KW-0418">Kinase</keyword>
<gene>
    <name evidence="17" type="ORF">SSV_0784</name>
</gene>
<accession>A0A0B7GJT5</accession>
<reference evidence="17 18" key="1">
    <citation type="submission" date="2015-01" db="EMBL/GenBank/DDBJ databases">
        <authorList>
            <person name="Pelicic Vladimir"/>
        </authorList>
    </citation>
    <scope>NUCLEOTIDE SEQUENCE [LARGE SCALE GENOMIC DNA]</scope>
    <source>
        <strain evidence="17 18">2908</strain>
    </source>
</reference>
<dbReference type="InterPro" id="IPR004358">
    <property type="entry name" value="Sig_transdc_His_kin-like_C"/>
</dbReference>
<dbReference type="SMART" id="SM00387">
    <property type="entry name" value="HATPase_c"/>
    <property type="match status" value="1"/>
</dbReference>
<evidence type="ECO:0000256" key="6">
    <source>
        <dbReference type="ARBA" id="ARBA00022679"/>
    </source>
</evidence>
<dbReference type="Pfam" id="PF00512">
    <property type="entry name" value="HisKA"/>
    <property type="match status" value="1"/>
</dbReference>
<keyword evidence="13 14" id="KW-0472">Membrane</keyword>
<evidence type="ECO:0000256" key="14">
    <source>
        <dbReference type="SAM" id="Phobius"/>
    </source>
</evidence>
<dbReference type="RefSeq" id="WP_072073779.1">
    <property type="nucleotide sequence ID" value="NZ_CDMW01000001.1"/>
</dbReference>
<keyword evidence="6" id="KW-0808">Transferase</keyword>
<dbReference type="Gene3D" id="3.30.565.10">
    <property type="entry name" value="Histidine kinase-like ATPase, C-terminal domain"/>
    <property type="match status" value="1"/>
</dbReference>
<dbReference type="SUPFAM" id="SSF47384">
    <property type="entry name" value="Homodimeric domain of signal transducing histidine kinase"/>
    <property type="match status" value="1"/>
</dbReference>
<feature type="domain" description="Histidine kinase" evidence="15">
    <location>
        <begin position="245"/>
        <end position="456"/>
    </location>
</feature>
<keyword evidence="12" id="KW-0902">Two-component regulatory system</keyword>
<keyword evidence="4" id="KW-1003">Cell membrane</keyword>